<comment type="caution">
    <text evidence="1">The sequence shown here is derived from an EMBL/GenBank/DDBJ whole genome shotgun (WGS) entry which is preliminary data.</text>
</comment>
<evidence type="ECO:0000313" key="2">
    <source>
        <dbReference type="Proteomes" id="UP001501787"/>
    </source>
</evidence>
<keyword evidence="2" id="KW-1185">Reference proteome</keyword>
<protein>
    <recommendedName>
        <fullName evidence="3">Replicative DNA helicase</fullName>
    </recommendedName>
</protein>
<dbReference type="Gene3D" id="1.25.40.10">
    <property type="entry name" value="Tetratricopeptide repeat domain"/>
    <property type="match status" value="1"/>
</dbReference>
<evidence type="ECO:0008006" key="3">
    <source>
        <dbReference type="Google" id="ProtNLM"/>
    </source>
</evidence>
<gene>
    <name evidence="1" type="ORF">GCM10009129_10150</name>
</gene>
<dbReference type="Proteomes" id="UP001501787">
    <property type="component" value="Unassembled WGS sequence"/>
</dbReference>
<proteinExistence type="predicted"/>
<organism evidence="1 2">
    <name type="scientific">Psychrobacter aestuarii</name>
    <dbReference type="NCBI Taxonomy" id="556327"/>
    <lineage>
        <taxon>Bacteria</taxon>
        <taxon>Pseudomonadati</taxon>
        <taxon>Pseudomonadota</taxon>
        <taxon>Gammaproteobacteria</taxon>
        <taxon>Moraxellales</taxon>
        <taxon>Moraxellaceae</taxon>
        <taxon>Psychrobacter</taxon>
    </lineage>
</organism>
<sequence length="151" mass="16539">MSSSNAGESAMINTKIYKSIYSLAEELLDADRRGDQAAFDAHYAVLQTICTANEDTDKDHPEQWETLADFTESREDALALYEKALSKAVAINAKDHMASIAFSMAMLQLELGQNEAAIVNLQNAKASANKSDDKVLKAEIEEQLAQQLAAR</sequence>
<evidence type="ECO:0000313" key="1">
    <source>
        <dbReference type="EMBL" id="GAA0314834.1"/>
    </source>
</evidence>
<dbReference type="SUPFAM" id="SSF48452">
    <property type="entry name" value="TPR-like"/>
    <property type="match status" value="1"/>
</dbReference>
<dbReference type="InterPro" id="IPR011990">
    <property type="entry name" value="TPR-like_helical_dom_sf"/>
</dbReference>
<name>A0ABN0VQN3_9GAMM</name>
<accession>A0ABN0VQN3</accession>
<dbReference type="EMBL" id="BAAAFR010000001">
    <property type="protein sequence ID" value="GAA0314834.1"/>
    <property type="molecule type" value="Genomic_DNA"/>
</dbReference>
<reference evidence="1 2" key="1">
    <citation type="journal article" date="2019" name="Int. J. Syst. Evol. Microbiol.">
        <title>The Global Catalogue of Microorganisms (GCM) 10K type strain sequencing project: providing services to taxonomists for standard genome sequencing and annotation.</title>
        <authorList>
            <consortium name="The Broad Institute Genomics Platform"/>
            <consortium name="The Broad Institute Genome Sequencing Center for Infectious Disease"/>
            <person name="Wu L."/>
            <person name="Ma J."/>
        </authorList>
    </citation>
    <scope>NUCLEOTIDE SEQUENCE [LARGE SCALE GENOMIC DNA]</scope>
    <source>
        <strain evidence="1 2">JCM 16343</strain>
    </source>
</reference>